<organism evidence="1 2">
    <name type="scientific">Peribacillus simplex</name>
    <dbReference type="NCBI Taxonomy" id="1478"/>
    <lineage>
        <taxon>Bacteria</taxon>
        <taxon>Bacillati</taxon>
        <taxon>Bacillota</taxon>
        <taxon>Bacilli</taxon>
        <taxon>Bacillales</taxon>
        <taxon>Bacillaceae</taxon>
        <taxon>Peribacillus</taxon>
    </lineage>
</organism>
<comment type="caution">
    <text evidence="1">The sequence shown here is derived from an EMBL/GenBank/DDBJ whole genome shotgun (WGS) entry which is preliminary data.</text>
</comment>
<name>A0A9X8WN97_9BACI</name>
<gene>
    <name evidence="1" type="ORF">SAMN05878482_11270</name>
</gene>
<accession>A0A9X8WN97</accession>
<evidence type="ECO:0000313" key="2">
    <source>
        <dbReference type="Proteomes" id="UP000185829"/>
    </source>
</evidence>
<dbReference type="EMBL" id="FTMX01000012">
    <property type="protein sequence ID" value="SIS08330.1"/>
    <property type="molecule type" value="Genomic_DNA"/>
</dbReference>
<sequence>MAKYSALLVRVSGDNDDYSSTPLHCFMNYCRIRIWFARRMWINLRTIWNISS</sequence>
<proteinExistence type="predicted"/>
<reference evidence="1 2" key="1">
    <citation type="submission" date="2017-01" db="EMBL/GenBank/DDBJ databases">
        <authorList>
            <person name="Varghese N."/>
            <person name="Submissions S."/>
        </authorList>
    </citation>
    <scope>NUCLEOTIDE SEQUENCE [LARGE SCALE GENOMIC DNA]</scope>
    <source>
        <strain evidence="1 2">RUG2-6</strain>
    </source>
</reference>
<protein>
    <submittedName>
        <fullName evidence="1">Uncharacterized protein</fullName>
    </submittedName>
</protein>
<dbReference type="AlphaFoldDB" id="A0A9X8WN97"/>
<evidence type="ECO:0000313" key="1">
    <source>
        <dbReference type="EMBL" id="SIS08330.1"/>
    </source>
</evidence>
<dbReference type="Proteomes" id="UP000185829">
    <property type="component" value="Unassembled WGS sequence"/>
</dbReference>